<organism evidence="1 2">
    <name type="scientific">Solanum verrucosum</name>
    <dbReference type="NCBI Taxonomy" id="315347"/>
    <lineage>
        <taxon>Eukaryota</taxon>
        <taxon>Viridiplantae</taxon>
        <taxon>Streptophyta</taxon>
        <taxon>Embryophyta</taxon>
        <taxon>Tracheophyta</taxon>
        <taxon>Spermatophyta</taxon>
        <taxon>Magnoliopsida</taxon>
        <taxon>eudicotyledons</taxon>
        <taxon>Gunneridae</taxon>
        <taxon>Pentapetalae</taxon>
        <taxon>asterids</taxon>
        <taxon>lamiids</taxon>
        <taxon>Solanales</taxon>
        <taxon>Solanaceae</taxon>
        <taxon>Solanoideae</taxon>
        <taxon>Solaneae</taxon>
        <taxon>Solanum</taxon>
    </lineage>
</organism>
<evidence type="ECO:0000313" key="2">
    <source>
        <dbReference type="Proteomes" id="UP001234989"/>
    </source>
</evidence>
<protein>
    <recommendedName>
        <fullName evidence="3">Retrotransposon gag domain-containing protein</fullName>
    </recommendedName>
</protein>
<proteinExistence type="predicted"/>
<evidence type="ECO:0000313" key="1">
    <source>
        <dbReference type="EMBL" id="WMV49640.1"/>
    </source>
</evidence>
<dbReference type="EMBL" id="CP133621">
    <property type="protein sequence ID" value="WMV49640.1"/>
    <property type="molecule type" value="Genomic_DNA"/>
</dbReference>
<sequence>MSVNPFAEQVTYAKFWTTFQVLAQAMTTQDNREGISPMNPNVGAFLDCFFTLEMREVKVIEFINLFQGNMSVKEYVLKFNQFSKYASTMVADSRARMSSSNVLAPMFNKYKVSNAKPQGGGGSGSSIPASQK</sequence>
<evidence type="ECO:0008006" key="3">
    <source>
        <dbReference type="Google" id="ProtNLM"/>
    </source>
</evidence>
<keyword evidence="2" id="KW-1185">Reference proteome</keyword>
<name>A0AAF0ZUA4_SOLVR</name>
<accession>A0AAF0ZUA4</accession>
<reference evidence="1" key="1">
    <citation type="submission" date="2023-08" db="EMBL/GenBank/DDBJ databases">
        <title>A de novo genome assembly of Solanum verrucosum Schlechtendal, a Mexican diploid species geographically isolated from the other diploid A-genome species in potato relatives.</title>
        <authorList>
            <person name="Hosaka K."/>
        </authorList>
    </citation>
    <scope>NUCLEOTIDE SEQUENCE</scope>
    <source>
        <tissue evidence="1">Young leaves</tissue>
    </source>
</reference>
<dbReference type="AlphaFoldDB" id="A0AAF0ZUA4"/>
<dbReference type="Proteomes" id="UP001234989">
    <property type="component" value="Chromosome 10"/>
</dbReference>
<gene>
    <name evidence="1" type="ORF">MTR67_043025</name>
</gene>